<accession>A0A0V7ZST3</accession>
<evidence type="ECO:0000313" key="2">
    <source>
        <dbReference type="Proteomes" id="UP000053372"/>
    </source>
</evidence>
<comment type="caution">
    <text evidence="1">The sequence shown here is derived from an EMBL/GenBank/DDBJ whole genome shotgun (WGS) entry which is preliminary data.</text>
</comment>
<gene>
    <name evidence="1" type="ORF">BC008_43985</name>
</gene>
<sequence length="72" mass="8709">MMHRWAFVLYDPKWVIEILLTQFASDKNQIFTYRYFMCATRTALKKPYKLLKIPLFLQGIDLEKSHRISLNN</sequence>
<dbReference type="AlphaFoldDB" id="A0A0V7ZST3"/>
<organism evidence="1 2">
    <name type="scientific">Mastigocoleus testarum BC008</name>
    <dbReference type="NCBI Taxonomy" id="371196"/>
    <lineage>
        <taxon>Bacteria</taxon>
        <taxon>Bacillati</taxon>
        <taxon>Cyanobacteriota</taxon>
        <taxon>Cyanophyceae</taxon>
        <taxon>Nostocales</taxon>
        <taxon>Hapalosiphonaceae</taxon>
        <taxon>Mastigocoleus</taxon>
    </lineage>
</organism>
<dbReference type="Proteomes" id="UP000053372">
    <property type="component" value="Unassembled WGS sequence"/>
</dbReference>
<evidence type="ECO:0000313" key="1">
    <source>
        <dbReference type="EMBL" id="KST67717.1"/>
    </source>
</evidence>
<protein>
    <submittedName>
        <fullName evidence="1">Uncharacterized protein</fullName>
    </submittedName>
</protein>
<name>A0A0V7ZST3_9CYAN</name>
<dbReference type="EMBL" id="LMTZ01000085">
    <property type="protein sequence ID" value="KST67717.1"/>
    <property type="molecule type" value="Genomic_DNA"/>
</dbReference>
<reference evidence="1 2" key="1">
    <citation type="journal article" date="2015" name="Genome Announc.">
        <title>Draft Genome of the Euendolithic (true boring) Cyanobacterium Mastigocoleus testarum strain BC008.</title>
        <authorList>
            <person name="Guida B.S."/>
            <person name="Garcia-Pichel F."/>
        </authorList>
    </citation>
    <scope>NUCLEOTIDE SEQUENCE [LARGE SCALE GENOMIC DNA]</scope>
    <source>
        <strain evidence="1 2">BC008</strain>
    </source>
</reference>
<keyword evidence="2" id="KW-1185">Reference proteome</keyword>
<proteinExistence type="predicted"/>